<evidence type="ECO:0000256" key="5">
    <source>
        <dbReference type="ARBA" id="ARBA00023136"/>
    </source>
</evidence>
<evidence type="ECO:0000256" key="1">
    <source>
        <dbReference type="ARBA" id="ARBA00004651"/>
    </source>
</evidence>
<feature type="transmembrane region" description="Helical" evidence="7">
    <location>
        <begin position="403"/>
        <end position="425"/>
    </location>
</feature>
<evidence type="ECO:0000256" key="6">
    <source>
        <dbReference type="ARBA" id="ARBA00038076"/>
    </source>
</evidence>
<evidence type="ECO:0000256" key="4">
    <source>
        <dbReference type="ARBA" id="ARBA00022989"/>
    </source>
</evidence>
<dbReference type="InterPro" id="IPR003838">
    <property type="entry name" value="ABC3_permease_C"/>
</dbReference>
<keyword evidence="2" id="KW-1003">Cell membrane</keyword>
<feature type="transmembrane region" description="Helical" evidence="7">
    <location>
        <begin position="348"/>
        <end position="371"/>
    </location>
</feature>
<gene>
    <name evidence="10" type="ORF">ACFPT7_17220</name>
</gene>
<name>A0ABW1EIP1_9BACT</name>
<dbReference type="RefSeq" id="WP_263341006.1">
    <property type="nucleotide sequence ID" value="NZ_JAGSYH010000006.1"/>
</dbReference>
<dbReference type="NCBIfam" id="TIGR03434">
    <property type="entry name" value="ADOP"/>
    <property type="match status" value="1"/>
</dbReference>
<dbReference type="Pfam" id="PF02687">
    <property type="entry name" value="FtsX"/>
    <property type="match status" value="2"/>
</dbReference>
<reference evidence="11" key="1">
    <citation type="journal article" date="2019" name="Int. J. Syst. Evol. Microbiol.">
        <title>The Global Catalogue of Microorganisms (GCM) 10K type strain sequencing project: providing services to taxonomists for standard genome sequencing and annotation.</title>
        <authorList>
            <consortium name="The Broad Institute Genomics Platform"/>
            <consortium name="The Broad Institute Genome Sequencing Center for Infectious Disease"/>
            <person name="Wu L."/>
            <person name="Ma J."/>
        </authorList>
    </citation>
    <scope>NUCLEOTIDE SEQUENCE [LARGE SCALE GENOMIC DNA]</scope>
    <source>
        <strain evidence="11">JCM 4087</strain>
    </source>
</reference>
<dbReference type="PANTHER" id="PTHR30572:SF4">
    <property type="entry name" value="ABC TRANSPORTER PERMEASE YTRF"/>
    <property type="match status" value="1"/>
</dbReference>
<dbReference type="NCBIfam" id="NF038403">
    <property type="entry name" value="perm_prefix_1"/>
    <property type="match status" value="1"/>
</dbReference>
<keyword evidence="11" id="KW-1185">Reference proteome</keyword>
<protein>
    <submittedName>
        <fullName evidence="10">ADOP family duplicated permease</fullName>
    </submittedName>
</protein>
<keyword evidence="4 7" id="KW-1133">Transmembrane helix</keyword>
<feature type="transmembrane region" description="Helical" evidence="7">
    <location>
        <begin position="863"/>
        <end position="886"/>
    </location>
</feature>
<dbReference type="Pfam" id="PF12704">
    <property type="entry name" value="MacB_PCD"/>
    <property type="match status" value="2"/>
</dbReference>
<feature type="domain" description="MacB-like periplasmic core" evidence="9">
    <location>
        <begin position="93"/>
        <end position="313"/>
    </location>
</feature>
<evidence type="ECO:0000256" key="2">
    <source>
        <dbReference type="ARBA" id="ARBA00022475"/>
    </source>
</evidence>
<dbReference type="InterPro" id="IPR050250">
    <property type="entry name" value="Macrolide_Exporter_MacB"/>
</dbReference>
<feature type="domain" description="ABC3 transporter permease C-terminal" evidence="8">
    <location>
        <begin position="354"/>
        <end position="465"/>
    </location>
</feature>
<proteinExistence type="inferred from homology"/>
<comment type="similarity">
    <text evidence="6">Belongs to the ABC-4 integral membrane protein family.</text>
</comment>
<dbReference type="PANTHER" id="PTHR30572">
    <property type="entry name" value="MEMBRANE COMPONENT OF TRANSPORTER-RELATED"/>
    <property type="match status" value="1"/>
</dbReference>
<evidence type="ECO:0000259" key="8">
    <source>
        <dbReference type="Pfam" id="PF02687"/>
    </source>
</evidence>
<dbReference type="InterPro" id="IPR017800">
    <property type="entry name" value="ADOP"/>
</dbReference>
<feature type="transmembrane region" description="Helical" evidence="7">
    <location>
        <begin position="487"/>
        <end position="510"/>
    </location>
</feature>
<comment type="subcellular location">
    <subcellularLocation>
        <location evidence="1">Cell membrane</location>
        <topology evidence="1">Multi-pass membrane protein</topology>
    </subcellularLocation>
</comment>
<feature type="transmembrane region" description="Helical" evidence="7">
    <location>
        <begin position="774"/>
        <end position="797"/>
    </location>
</feature>
<organism evidence="10 11">
    <name type="scientific">Acidicapsa dinghuensis</name>
    <dbReference type="NCBI Taxonomy" id="2218256"/>
    <lineage>
        <taxon>Bacteria</taxon>
        <taxon>Pseudomonadati</taxon>
        <taxon>Acidobacteriota</taxon>
        <taxon>Terriglobia</taxon>
        <taxon>Terriglobales</taxon>
        <taxon>Acidobacteriaceae</taxon>
        <taxon>Acidicapsa</taxon>
    </lineage>
</organism>
<dbReference type="InterPro" id="IPR047928">
    <property type="entry name" value="Perm_prefix_1"/>
</dbReference>
<feature type="transmembrane region" description="Helical" evidence="7">
    <location>
        <begin position="818"/>
        <end position="843"/>
    </location>
</feature>
<evidence type="ECO:0000313" key="11">
    <source>
        <dbReference type="Proteomes" id="UP001596091"/>
    </source>
</evidence>
<dbReference type="EMBL" id="JBHSPH010000008">
    <property type="protein sequence ID" value="MFC5864050.1"/>
    <property type="molecule type" value="Genomic_DNA"/>
</dbReference>
<feature type="domain" description="MacB-like periplasmic core" evidence="9">
    <location>
        <begin position="496"/>
        <end position="662"/>
    </location>
</feature>
<comment type="caution">
    <text evidence="10">The sequence shown here is derived from an EMBL/GenBank/DDBJ whole genome shotgun (WGS) entry which is preliminary data.</text>
</comment>
<feature type="domain" description="ABC3 transporter permease C-terminal" evidence="8">
    <location>
        <begin position="777"/>
        <end position="886"/>
    </location>
</feature>
<dbReference type="Proteomes" id="UP001596091">
    <property type="component" value="Unassembled WGS sequence"/>
</dbReference>
<evidence type="ECO:0000313" key="10">
    <source>
        <dbReference type="EMBL" id="MFC5864050.1"/>
    </source>
</evidence>
<evidence type="ECO:0000256" key="3">
    <source>
        <dbReference type="ARBA" id="ARBA00022692"/>
    </source>
</evidence>
<feature type="transmembrane region" description="Helical" evidence="7">
    <location>
        <begin position="445"/>
        <end position="466"/>
    </location>
</feature>
<evidence type="ECO:0000256" key="7">
    <source>
        <dbReference type="SAM" id="Phobius"/>
    </source>
</evidence>
<sequence>MLRLLDRFRAAWRNSRSGLDDELRFHMQQSIEQKIASGMSPAEARRSALIEFGGIEAARETTYRLRPGWLLECFADDLRYALRGFRRAPGFAITTIAILTLGIGATTAVFSVVDPILFRPLPYSHGDRLVSLGISQSLERQEFALGGFFFDWQAAQRPFVSLTYDRAYDRNPNECGLTEATPIQLHCDPVPQSFLPTLGVNPILGRNFLPEEDLPRGPHVAILSYALWNSRFHRDPNILQRTIDLDETPTRIVGVLPANFEMPRLQPFDLLVPAQLDPAAQHTVNSGIGVPMWLTARLRPGVSIEQARAEMQPLFLHTQQWIPAPIRSDFHLVVRPLRDRQMQDSYRAAWILLVAVLFVLLIAGANAASLFSARGAARQRELAVRAALGASRRRILMQSLTEALLLVLAAALAGCALAFALLRIFLYIAPTSIPFLAQARIDLRVATVAILTALLCASFFAVVSTLEPPRLAALTAHKSAGSSRLRIRHILVVAQIAVSLVLASGAVLLVKSFRNLEAQKLGMTTHGVISVQVDLNWYRYRTSQAYRDFYLRAEAALRSLPGITNVALTDSLPPDDNSWHQGTRYDAMHVMGQPPSRQTSQDAVIVRNVTPDYFLILQIPIIAGNNFTDTESNANARHFILNALLAKRLFPNGNAVGQRIQFVTDNPKAAPEPDPTIDIIDGVAADVKNAGLSGQESPEYYNLRGRGDTGSPDNGSSWNGHFLFVLSSQVPASSIAAAIETRIAAIDPMTPVTIQPLDEMVYRLADRPRFEASLLSFFALMGIIMAIVGLYGLTAYLTTQRTQEIGIRMALGAGRVRILRLITWQGARLILLGVGIGTCASLSLTHMLRSLLFEVAPRDPETLIAVTLLLVCVAFLAMVIPVRAAILVEPVTALRCE</sequence>
<evidence type="ECO:0000259" key="9">
    <source>
        <dbReference type="Pfam" id="PF12704"/>
    </source>
</evidence>
<keyword evidence="3 7" id="KW-0812">Transmembrane</keyword>
<accession>A0ABW1EIP1</accession>
<dbReference type="InterPro" id="IPR025857">
    <property type="entry name" value="MacB_PCD"/>
</dbReference>
<feature type="transmembrane region" description="Helical" evidence="7">
    <location>
        <begin position="88"/>
        <end position="113"/>
    </location>
</feature>
<keyword evidence="5 7" id="KW-0472">Membrane</keyword>